<dbReference type="PANTHER" id="PTHR41317">
    <property type="entry name" value="PD-(D_E)XK NUCLEASE FAMILY TRANSPOSASE"/>
    <property type="match status" value="1"/>
</dbReference>
<keyword evidence="2" id="KW-1185">Reference proteome</keyword>
<dbReference type="OrthoDB" id="9811201at2"/>
<dbReference type="AlphaFoldDB" id="A0A6L6YP26"/>
<proteinExistence type="predicted"/>
<dbReference type="Proteomes" id="UP000472580">
    <property type="component" value="Unassembled WGS sequence"/>
</dbReference>
<protein>
    <submittedName>
        <fullName evidence="1">Nuclease</fullName>
    </submittedName>
</protein>
<evidence type="ECO:0000313" key="2">
    <source>
        <dbReference type="Proteomes" id="UP000472580"/>
    </source>
</evidence>
<gene>
    <name evidence="1" type="ORF">E5987_08395</name>
</gene>
<dbReference type="Pfam" id="PF12784">
    <property type="entry name" value="PDDEXK_2"/>
    <property type="match status" value="1"/>
</dbReference>
<dbReference type="PANTHER" id="PTHR41317:SF1">
    <property type="entry name" value="PD-(D_E)XK NUCLEASE FAMILY TRANSPOSASE"/>
    <property type="match status" value="1"/>
</dbReference>
<evidence type="ECO:0000313" key="1">
    <source>
        <dbReference type="EMBL" id="MVX57221.1"/>
    </source>
</evidence>
<name>A0A6L6YP26_9BURK</name>
<dbReference type="RefSeq" id="WP_160335647.1">
    <property type="nucleotide sequence ID" value="NZ_WSRP01000025.1"/>
</dbReference>
<organism evidence="1 2">
    <name type="scientific">Parasutterella muris</name>
    <dbReference type="NCBI Taxonomy" id="2565572"/>
    <lineage>
        <taxon>Bacteria</taxon>
        <taxon>Pseudomonadati</taxon>
        <taxon>Pseudomonadota</taxon>
        <taxon>Betaproteobacteria</taxon>
        <taxon>Burkholderiales</taxon>
        <taxon>Sutterellaceae</taxon>
        <taxon>Parasutterella</taxon>
    </lineage>
</organism>
<reference evidence="1 2" key="1">
    <citation type="submission" date="2019-12" db="EMBL/GenBank/DDBJ databases">
        <title>Microbes associate with the intestines of laboratory mice.</title>
        <authorList>
            <person name="Navarre W."/>
            <person name="Wong E."/>
        </authorList>
    </citation>
    <scope>NUCLEOTIDE SEQUENCE [LARGE SCALE GENOMIC DNA]</scope>
    <source>
        <strain evidence="1 2">NM82_D38</strain>
    </source>
</reference>
<accession>A0A6L6YP26</accession>
<sequence>MKKSARRYIENVRLMDDIFFEVFFKDQPQCIEVVIHEIFKQLGYPLVKVKKVEVQKNLNALDKRTVRLDALAVDEQGNHINIEVQRVVSSNLERRARYHSALLDTNSLEKNSDFSSLNECYVIFITEKDFKRKGLPAYQIERICVQDNTHFRDGTHIIFVNGEYRGEDPIGKLMHDFSCKGADEMKNETLAERMRLFKETKMGQRELSGIELDIAESNWEGGRQEGLEEGRQEGLEEAKTDMAAKLILLGQMSLEAIAEVSGLPIEQLREIKSNLSLSV</sequence>
<dbReference type="EMBL" id="WSRP01000025">
    <property type="protein sequence ID" value="MVX57221.1"/>
    <property type="molecule type" value="Genomic_DNA"/>
</dbReference>
<comment type="caution">
    <text evidence="1">The sequence shown here is derived from an EMBL/GenBank/DDBJ whole genome shotgun (WGS) entry which is preliminary data.</text>
</comment>